<proteinExistence type="predicted"/>
<accession>A0AA88YVD8</accession>
<sequence>MYFSDSNKQNTSYWIGGNDIEAERHFVWVGTGSDLAYNRWYPGQPDAASYKQDCIEMYGRDNFEWHDVGCEAKNYFIYETK</sequence>
<protein>
    <recommendedName>
        <fullName evidence="1">C-type lectin domain-containing protein</fullName>
    </recommendedName>
</protein>
<comment type="caution">
    <text evidence="2">The sequence shown here is derived from an EMBL/GenBank/DDBJ whole genome shotgun (WGS) entry which is preliminary data.</text>
</comment>
<dbReference type="Proteomes" id="UP001186944">
    <property type="component" value="Unassembled WGS sequence"/>
</dbReference>
<evidence type="ECO:0000259" key="1">
    <source>
        <dbReference type="PROSITE" id="PS50041"/>
    </source>
</evidence>
<keyword evidence="3" id="KW-1185">Reference proteome</keyword>
<dbReference type="InterPro" id="IPR016187">
    <property type="entry name" value="CTDL_fold"/>
</dbReference>
<evidence type="ECO:0000313" key="2">
    <source>
        <dbReference type="EMBL" id="KAK3106515.1"/>
    </source>
</evidence>
<dbReference type="InterPro" id="IPR001304">
    <property type="entry name" value="C-type_lectin-like"/>
</dbReference>
<organism evidence="2 3">
    <name type="scientific">Pinctada imbricata</name>
    <name type="common">Atlantic pearl-oyster</name>
    <name type="synonym">Pinctada martensii</name>
    <dbReference type="NCBI Taxonomy" id="66713"/>
    <lineage>
        <taxon>Eukaryota</taxon>
        <taxon>Metazoa</taxon>
        <taxon>Spiralia</taxon>
        <taxon>Lophotrochozoa</taxon>
        <taxon>Mollusca</taxon>
        <taxon>Bivalvia</taxon>
        <taxon>Autobranchia</taxon>
        <taxon>Pteriomorphia</taxon>
        <taxon>Pterioida</taxon>
        <taxon>Pterioidea</taxon>
        <taxon>Pteriidae</taxon>
        <taxon>Pinctada</taxon>
    </lineage>
</organism>
<reference evidence="2" key="1">
    <citation type="submission" date="2019-08" db="EMBL/GenBank/DDBJ databases">
        <title>The improved chromosome-level genome for the pearl oyster Pinctada fucata martensii using PacBio sequencing and Hi-C.</title>
        <authorList>
            <person name="Zheng Z."/>
        </authorList>
    </citation>
    <scope>NUCLEOTIDE SEQUENCE</scope>
    <source>
        <strain evidence="2">ZZ-2019</strain>
        <tissue evidence="2">Adductor muscle</tissue>
    </source>
</reference>
<name>A0AA88YVD8_PINIB</name>
<dbReference type="EMBL" id="VSWD01000003">
    <property type="protein sequence ID" value="KAK3106515.1"/>
    <property type="molecule type" value="Genomic_DNA"/>
</dbReference>
<evidence type="ECO:0000313" key="3">
    <source>
        <dbReference type="Proteomes" id="UP001186944"/>
    </source>
</evidence>
<dbReference type="Gene3D" id="3.10.100.10">
    <property type="entry name" value="Mannose-Binding Protein A, subunit A"/>
    <property type="match status" value="1"/>
</dbReference>
<feature type="domain" description="C-type lectin" evidence="1">
    <location>
        <begin position="10"/>
        <end position="79"/>
    </location>
</feature>
<dbReference type="PROSITE" id="PS50041">
    <property type="entry name" value="C_TYPE_LECTIN_2"/>
    <property type="match status" value="1"/>
</dbReference>
<dbReference type="Pfam" id="PF00059">
    <property type="entry name" value="Lectin_C"/>
    <property type="match status" value="1"/>
</dbReference>
<gene>
    <name evidence="2" type="ORF">FSP39_021490</name>
</gene>
<dbReference type="AlphaFoldDB" id="A0AA88YVD8"/>
<dbReference type="PANTHER" id="PTHR22803">
    <property type="entry name" value="MANNOSE, PHOSPHOLIPASE, LECTIN RECEPTOR RELATED"/>
    <property type="match status" value="1"/>
</dbReference>
<dbReference type="InterPro" id="IPR050111">
    <property type="entry name" value="C-type_lectin/snaclec_domain"/>
</dbReference>
<dbReference type="InterPro" id="IPR016186">
    <property type="entry name" value="C-type_lectin-like/link_sf"/>
</dbReference>
<dbReference type="SUPFAM" id="SSF56436">
    <property type="entry name" value="C-type lectin-like"/>
    <property type="match status" value="1"/>
</dbReference>